<dbReference type="Gene3D" id="3.40.190.10">
    <property type="entry name" value="Periplasmic binding protein-like II"/>
    <property type="match status" value="1"/>
</dbReference>
<keyword evidence="1" id="KW-0732">Signal</keyword>
<dbReference type="eggNOG" id="COG4663">
    <property type="taxonomic scope" value="Bacteria"/>
</dbReference>
<evidence type="ECO:0000313" key="5">
    <source>
        <dbReference type="Proteomes" id="UP000004200"/>
    </source>
</evidence>
<name>G2E588_9GAMM</name>
<dbReference type="GO" id="GO:0055085">
    <property type="term" value="P:transmembrane transport"/>
    <property type="evidence" value="ECO:0007669"/>
    <property type="project" value="InterPro"/>
</dbReference>
<feature type="binding site" evidence="3">
    <location>
        <position position="207"/>
    </location>
    <ligand>
        <name>Na(+)</name>
        <dbReference type="ChEBI" id="CHEBI:29101"/>
    </ligand>
</feature>
<feature type="binding site" evidence="2">
    <location>
        <position position="169"/>
    </location>
    <ligand>
        <name>substrate</name>
    </ligand>
</feature>
<dbReference type="GO" id="GO:0031317">
    <property type="term" value="C:tripartite ATP-independent periplasmic transporter complex"/>
    <property type="evidence" value="ECO:0007669"/>
    <property type="project" value="InterPro"/>
</dbReference>
<gene>
    <name evidence="4" type="ORF">ThidrDRAFT_3451</name>
</gene>
<keyword evidence="5" id="KW-1185">Reference proteome</keyword>
<dbReference type="PIRSF" id="PIRSF039026">
    <property type="entry name" value="SiaP"/>
    <property type="match status" value="1"/>
</dbReference>
<accession>G2E588</accession>
<comment type="caution">
    <text evidence="4">The sequence shown here is derived from an EMBL/GenBank/DDBJ whole genome shotgun (WGS) entry which is preliminary data.</text>
</comment>
<proteinExistence type="predicted"/>
<feature type="binding site" evidence="3">
    <location>
        <position position="232"/>
    </location>
    <ligand>
        <name>substrate</name>
    </ligand>
</feature>
<dbReference type="PANTHER" id="PTHR33376:SF5">
    <property type="entry name" value="EXTRACYTOPLASMIC SOLUTE RECEPTOR PROTEIN"/>
    <property type="match status" value="1"/>
</dbReference>
<reference evidence="4 5" key="1">
    <citation type="submission" date="2011-06" db="EMBL/GenBank/DDBJ databases">
        <title>The draft genome of Thiorhodococcus drewsii AZ1.</title>
        <authorList>
            <consortium name="US DOE Joint Genome Institute (JGI-PGF)"/>
            <person name="Lucas S."/>
            <person name="Han J."/>
            <person name="Lapidus A."/>
            <person name="Cheng J.-F."/>
            <person name="Goodwin L."/>
            <person name="Pitluck S."/>
            <person name="Peters L."/>
            <person name="Land M.L."/>
            <person name="Hauser L."/>
            <person name="Vogl K."/>
            <person name="Liu Z."/>
            <person name="Imhoff J."/>
            <person name="Thiel V."/>
            <person name="Frigaard N.-U."/>
            <person name="Bryant D.A."/>
            <person name="Woyke T.J."/>
        </authorList>
    </citation>
    <scope>NUCLEOTIDE SEQUENCE [LARGE SCALE GENOMIC DNA]</scope>
    <source>
        <strain evidence="4 5">AZ1</strain>
    </source>
</reference>
<dbReference type="Proteomes" id="UP000004200">
    <property type="component" value="Unassembled WGS sequence"/>
</dbReference>
<dbReference type="AlphaFoldDB" id="G2E588"/>
<dbReference type="InterPro" id="IPR038404">
    <property type="entry name" value="TRAP_DctP_sf"/>
</dbReference>
<dbReference type="PATRIC" id="fig|765913.3.peg.3523"/>
<dbReference type="PANTHER" id="PTHR33376">
    <property type="match status" value="1"/>
</dbReference>
<dbReference type="InterPro" id="IPR026289">
    <property type="entry name" value="SBP_TakP-like"/>
</dbReference>
<evidence type="ECO:0000256" key="3">
    <source>
        <dbReference type="PIRSR" id="PIRSR039026-2"/>
    </source>
</evidence>
<dbReference type="Pfam" id="PF03480">
    <property type="entry name" value="DctP"/>
    <property type="match status" value="1"/>
</dbReference>
<dbReference type="EMBL" id="AFWT01000029">
    <property type="protein sequence ID" value="EGV29012.1"/>
    <property type="molecule type" value="Genomic_DNA"/>
</dbReference>
<dbReference type="Gene3D" id="3.40.190.170">
    <property type="entry name" value="Bacterial extracellular solute-binding protein, family 7"/>
    <property type="match status" value="1"/>
</dbReference>
<protein>
    <submittedName>
        <fullName evidence="4">Extracellular solute-binding protein, family 7</fullName>
    </submittedName>
</protein>
<organism evidence="4 5">
    <name type="scientific">Thiorhodococcus drewsii AZ1</name>
    <dbReference type="NCBI Taxonomy" id="765913"/>
    <lineage>
        <taxon>Bacteria</taxon>
        <taxon>Pseudomonadati</taxon>
        <taxon>Pseudomonadota</taxon>
        <taxon>Gammaproteobacteria</taxon>
        <taxon>Chromatiales</taxon>
        <taxon>Chromatiaceae</taxon>
        <taxon>Thiorhodococcus</taxon>
    </lineage>
</organism>
<evidence type="ECO:0000313" key="4">
    <source>
        <dbReference type="EMBL" id="EGV29012.1"/>
    </source>
</evidence>
<dbReference type="GO" id="GO:0046872">
    <property type="term" value="F:metal ion binding"/>
    <property type="evidence" value="ECO:0007669"/>
    <property type="project" value="UniProtKB-KW"/>
</dbReference>
<evidence type="ECO:0000256" key="1">
    <source>
        <dbReference type="ARBA" id="ARBA00022729"/>
    </source>
</evidence>
<dbReference type="NCBIfam" id="NF037995">
    <property type="entry name" value="TRAP_S1"/>
    <property type="match status" value="1"/>
</dbReference>
<feature type="binding site" evidence="2">
    <location>
        <position position="148"/>
    </location>
    <ligand>
        <name>substrate</name>
    </ligand>
</feature>
<keyword evidence="3" id="KW-0479">Metal-binding</keyword>
<feature type="binding site" evidence="3">
    <location>
        <position position="206"/>
    </location>
    <ligand>
        <name>substrate</name>
    </ligand>
</feature>
<evidence type="ECO:0000256" key="2">
    <source>
        <dbReference type="PIRSR" id="PIRSR039026-1"/>
    </source>
</evidence>
<sequence length="352" mass="38146">MGAGSLTLGAAATTLSTPLGEPQFHWTMVTTWPRNFPGLGTGANRLAESIVAMSGGRIAISVHGAGDLVPAYDVFEAVSKGKADMGHGSAIYWKDKSPAIPFFSSIPFGMTASQANGWLYHGGGLDLWTEVYDPFGLIPMPVGNTGIQMGGWFNKEIRTTADFDGLKMRIPGLGAEVLARAGGHPIDLPGKALLGALKDGSLDAAEWVGPYNDLAFGLYKAAKYYYYPSWQEPATVMEAIINRRSYEALSPDLQAIVMHACKAANQDMLAEYSARNPVALQTLVSRFGVELRRFPDAVIDRLRSLSAKVLEERVSKDELAARVHASYRKFQLQSLEWAAIDDATRSMRDGLL</sequence>
<dbReference type="STRING" id="765913.ThidrDRAFT_3451"/>
<dbReference type="CDD" id="cd13604">
    <property type="entry name" value="PBP2_TRAP_ketoacid_lactate_like"/>
    <property type="match status" value="1"/>
</dbReference>
<dbReference type="InterPro" id="IPR018389">
    <property type="entry name" value="DctP_fam"/>
</dbReference>